<dbReference type="AlphaFoldDB" id="A0AAV2RDQ4"/>
<dbReference type="PANTHER" id="PTHR10342">
    <property type="entry name" value="ARYLSULFATASE"/>
    <property type="match status" value="1"/>
</dbReference>
<gene>
    <name evidence="9" type="ORF">MNOR_LOCUS22751</name>
</gene>
<dbReference type="InterPro" id="IPR017850">
    <property type="entry name" value="Alkaline_phosphatase_core_sf"/>
</dbReference>
<keyword evidence="3" id="KW-0479">Metal-binding</keyword>
<evidence type="ECO:0000259" key="8">
    <source>
        <dbReference type="Pfam" id="PF00884"/>
    </source>
</evidence>
<feature type="domain" description="Sulfatase N-terminal" evidence="8">
    <location>
        <begin position="26"/>
        <end position="338"/>
    </location>
</feature>
<organism evidence="9 10">
    <name type="scientific">Meganyctiphanes norvegica</name>
    <name type="common">Northern krill</name>
    <name type="synonym">Thysanopoda norvegica</name>
    <dbReference type="NCBI Taxonomy" id="48144"/>
    <lineage>
        <taxon>Eukaryota</taxon>
        <taxon>Metazoa</taxon>
        <taxon>Ecdysozoa</taxon>
        <taxon>Arthropoda</taxon>
        <taxon>Crustacea</taxon>
        <taxon>Multicrustacea</taxon>
        <taxon>Malacostraca</taxon>
        <taxon>Eumalacostraca</taxon>
        <taxon>Eucarida</taxon>
        <taxon>Euphausiacea</taxon>
        <taxon>Euphausiidae</taxon>
        <taxon>Meganyctiphanes</taxon>
    </lineage>
</organism>
<evidence type="ECO:0000256" key="7">
    <source>
        <dbReference type="SAM" id="SignalP"/>
    </source>
</evidence>
<dbReference type="GO" id="GO:0008484">
    <property type="term" value="F:sulfuric ester hydrolase activity"/>
    <property type="evidence" value="ECO:0007669"/>
    <property type="project" value="InterPro"/>
</dbReference>
<evidence type="ECO:0000313" key="10">
    <source>
        <dbReference type="Proteomes" id="UP001497623"/>
    </source>
</evidence>
<dbReference type="Pfam" id="PF00884">
    <property type="entry name" value="Sulfatase"/>
    <property type="match status" value="1"/>
</dbReference>
<protein>
    <recommendedName>
        <fullName evidence="8">Sulfatase N-terminal domain-containing protein</fullName>
    </recommendedName>
</protein>
<evidence type="ECO:0000256" key="5">
    <source>
        <dbReference type="ARBA" id="ARBA00022837"/>
    </source>
</evidence>
<keyword evidence="5" id="KW-0106">Calcium</keyword>
<dbReference type="SUPFAM" id="SSF53649">
    <property type="entry name" value="Alkaline phosphatase-like"/>
    <property type="match status" value="1"/>
</dbReference>
<dbReference type="EMBL" id="CAXKWB010019433">
    <property type="protein sequence ID" value="CAL4121889.1"/>
    <property type="molecule type" value="Genomic_DNA"/>
</dbReference>
<evidence type="ECO:0000256" key="3">
    <source>
        <dbReference type="ARBA" id="ARBA00022723"/>
    </source>
</evidence>
<sequence length="469" mass="52770">MEKSYLYLLVTLFQIIWRPTAAQQPPNIVFIFVDDLGWNHVSWHNPSVITPHLQELVDNGVLLDQNYLQPCCTPSRSALMTGTYPYKLGRQGNPLAGDQPTGLSMNYTLLPEALKTLGYSTHMVGKWHLGMCDWAYTPTYRGFDTFTGYWLTMGTYYNHTNHGNYDFHQQERVMWEADGIYSTDIYTEEAIKVIEEHQNQEQPFFLYFAHQNVHSPYKDCVPQHYLDLYPDVLLPNVRHTLAMVTAMDDSVGNIVDALKATGQYDNTVIVWSTDNGGAKSVRDSNIPLRGSKFDLWEGGTRGPGFVHSPLLLQDTPRTYDGLIHVTDWYNTLLAVAGVSEALPNNDGVNQWDAIRTGHDLAPRDEFIYNLDQFNDTIKGAIRQGNYKYVMGETNSLDGGETGPWLFNIKDDPNELTNLVSEEPLLATSLEVRLLSHLEDMVPADEPEGDPAGDPGNYGGVVTPGWCVAH</sequence>
<keyword evidence="7" id="KW-0732">Signal</keyword>
<dbReference type="Gene3D" id="3.30.1120.10">
    <property type="match status" value="1"/>
</dbReference>
<keyword evidence="4" id="KW-0378">Hydrolase</keyword>
<comment type="cofactor">
    <cofactor evidence="1">
        <name>Ca(2+)</name>
        <dbReference type="ChEBI" id="CHEBI:29108"/>
    </cofactor>
</comment>
<feature type="signal peptide" evidence="7">
    <location>
        <begin position="1"/>
        <end position="22"/>
    </location>
</feature>
<name>A0AAV2RDQ4_MEGNR</name>
<comment type="similarity">
    <text evidence="2">Belongs to the sulfatase family.</text>
</comment>
<evidence type="ECO:0000256" key="1">
    <source>
        <dbReference type="ARBA" id="ARBA00001913"/>
    </source>
</evidence>
<dbReference type="InterPro" id="IPR000917">
    <property type="entry name" value="Sulfatase_N"/>
</dbReference>
<dbReference type="InterPro" id="IPR024607">
    <property type="entry name" value="Sulfatase_CS"/>
</dbReference>
<keyword evidence="6" id="KW-0325">Glycoprotein</keyword>
<evidence type="ECO:0000256" key="4">
    <source>
        <dbReference type="ARBA" id="ARBA00022801"/>
    </source>
</evidence>
<dbReference type="CDD" id="cd16029">
    <property type="entry name" value="4-S"/>
    <property type="match status" value="1"/>
</dbReference>
<proteinExistence type="inferred from homology"/>
<evidence type="ECO:0000313" key="9">
    <source>
        <dbReference type="EMBL" id="CAL4121889.1"/>
    </source>
</evidence>
<accession>A0AAV2RDQ4</accession>
<keyword evidence="10" id="KW-1185">Reference proteome</keyword>
<dbReference type="PROSITE" id="PS00149">
    <property type="entry name" value="SULFATASE_2"/>
    <property type="match status" value="1"/>
</dbReference>
<dbReference type="Gene3D" id="3.40.720.10">
    <property type="entry name" value="Alkaline Phosphatase, subunit A"/>
    <property type="match status" value="1"/>
</dbReference>
<evidence type="ECO:0000256" key="2">
    <source>
        <dbReference type="ARBA" id="ARBA00008779"/>
    </source>
</evidence>
<dbReference type="InterPro" id="IPR047115">
    <property type="entry name" value="ARSB"/>
</dbReference>
<feature type="chain" id="PRO_5043550837" description="Sulfatase N-terminal domain-containing protein" evidence="7">
    <location>
        <begin position="23"/>
        <end position="469"/>
    </location>
</feature>
<comment type="caution">
    <text evidence="9">The sequence shown here is derived from an EMBL/GenBank/DDBJ whole genome shotgun (WGS) entry which is preliminary data.</text>
</comment>
<dbReference type="PANTHER" id="PTHR10342:SF273">
    <property type="entry name" value="RE14504P"/>
    <property type="match status" value="1"/>
</dbReference>
<dbReference type="Proteomes" id="UP001497623">
    <property type="component" value="Unassembled WGS sequence"/>
</dbReference>
<evidence type="ECO:0000256" key="6">
    <source>
        <dbReference type="ARBA" id="ARBA00023180"/>
    </source>
</evidence>
<reference evidence="9 10" key="1">
    <citation type="submission" date="2024-05" db="EMBL/GenBank/DDBJ databases">
        <authorList>
            <person name="Wallberg A."/>
        </authorList>
    </citation>
    <scope>NUCLEOTIDE SEQUENCE [LARGE SCALE GENOMIC DNA]</scope>
</reference>
<dbReference type="GO" id="GO:0046872">
    <property type="term" value="F:metal ion binding"/>
    <property type="evidence" value="ECO:0007669"/>
    <property type="project" value="UniProtKB-KW"/>
</dbReference>